<dbReference type="Pfam" id="PF06276">
    <property type="entry name" value="FhuF"/>
    <property type="match status" value="1"/>
</dbReference>
<evidence type="ECO:0008006" key="9">
    <source>
        <dbReference type="Google" id="ProtNLM"/>
    </source>
</evidence>
<dbReference type="Proteomes" id="UP000717515">
    <property type="component" value="Unassembled WGS sequence"/>
</dbReference>
<feature type="domain" description="Crinkler effector protein N-terminal" evidence="6">
    <location>
        <begin position="11"/>
        <end position="111"/>
    </location>
</feature>
<keyword evidence="3" id="KW-0964">Secreted</keyword>
<comment type="subcellular location">
    <subcellularLocation>
        <location evidence="1">Host cell</location>
    </subcellularLocation>
    <subcellularLocation>
        <location evidence="2">Secreted</location>
    </subcellularLocation>
</comment>
<reference evidence="7" key="1">
    <citation type="submission" date="2021-07" db="EMBL/GenBank/DDBJ databases">
        <title>Draft genome of Mortierella alpina, strain LL118, isolated from an aspen leaf litter sample.</title>
        <authorList>
            <person name="Yang S."/>
            <person name="Vinatzer B.A."/>
        </authorList>
    </citation>
    <scope>NUCLEOTIDE SEQUENCE</scope>
    <source>
        <strain evidence="7">LL118</strain>
    </source>
</reference>
<dbReference type="GO" id="GO:0016881">
    <property type="term" value="F:acid-amino acid ligase activity"/>
    <property type="evidence" value="ECO:0007669"/>
    <property type="project" value="UniProtKB-ARBA"/>
</dbReference>
<evidence type="ECO:0000313" key="7">
    <source>
        <dbReference type="EMBL" id="KAG9324267.1"/>
    </source>
</evidence>
<dbReference type="GO" id="GO:0043657">
    <property type="term" value="C:host cell"/>
    <property type="evidence" value="ECO:0007669"/>
    <property type="project" value="UniProtKB-SubCell"/>
</dbReference>
<dbReference type="InterPro" id="IPR007310">
    <property type="entry name" value="Aerobactin_biosyn_IucA/IucC_N"/>
</dbReference>
<dbReference type="Pfam" id="PF20147">
    <property type="entry name" value="Crinkler"/>
    <property type="match status" value="1"/>
</dbReference>
<feature type="domain" description="Aerobactin siderophore biosynthesis IucA/IucC N-terminal" evidence="4">
    <location>
        <begin position="299"/>
        <end position="509"/>
    </location>
</feature>
<comment type="caution">
    <text evidence="7">The sequence shown here is derived from an EMBL/GenBank/DDBJ whole genome shotgun (WGS) entry which is preliminary data.</text>
</comment>
<protein>
    <recommendedName>
        <fullName evidence="9">IucC family-domain-containing protein</fullName>
    </recommendedName>
</protein>
<sequence>MPTNTMTTENLTLSCLVEGESVSNAFEFEVPSTMTISTLKNLIVDGNQASKFKNVAAQDLILWRGSLAGFKQDSVIMMNALNDKAALDDPKALLSGWFHQSPDKNTYIIVQRPVQVRASKPSRVATPHQTVSSTIRPVLKPFGAIQLSANIRGMFASSSRLVVCLVNEGLMQATYLPDINLAPLGGRGSVAHLTLQDLSIVVSLAHTPQTDEQGSILFLDSLDLQYPILAGTKPTDSNLPVQLSECNSPSALMRLVAARMDNIDGMVLNQICSELESSVEHMSHLFLHPRPEPTLNSTAIEWEQSIIEGHGTHPMHKSRCAVGHTRTVSPADTNLDNPTLMLVSMPADAVVVSGEFLSLMAKAVPADLVPSGRVPVFVHPLQVVNIISMFPEATIHPFVLPALAQTSLRTVVIPKLPNYAFKLPVGIRVTSALRTVSPWSTYVGPRVAPLLERIIPKSTVLSYAKELGSVSSSNSDFAIAKHLACIIREDFGASFREQNEAVIVCAALTERPYGNIARVVEVCNLHTEASRVEFLNTYVDLAFKAFLVPLIKHGFSFEAHQQNVMVRLPIPKAGDNSPVYPSGFVVRDFGGITVHQDTLFKSTGMRVPVLPGHSIEVDDLKDAYAHLYHTLIQMNLHRLIRALDLHYSGEGWSIVRTKLEGYFKPGDLGHDLWLSSETCRWKSFIRMKLEELYADFIYRDVPNIVLYKGEKV</sequence>
<dbReference type="PANTHER" id="PTHR34384:SF5">
    <property type="entry name" value="L-2,3-DIAMINOPROPANOATE--CITRATE LIGASE"/>
    <property type="match status" value="1"/>
</dbReference>
<proteinExistence type="predicted"/>
<feature type="domain" description="Aerobactin siderophore biosynthesis IucA/IucC-like C-terminal" evidence="5">
    <location>
        <begin position="534"/>
        <end position="664"/>
    </location>
</feature>
<dbReference type="Gene3D" id="1.10.510.40">
    <property type="match status" value="1"/>
</dbReference>
<dbReference type="InterPro" id="IPR022770">
    <property type="entry name" value="IucA/IucC-like_C"/>
</dbReference>
<dbReference type="Pfam" id="PF04183">
    <property type="entry name" value="IucA_IucC"/>
    <property type="match status" value="1"/>
</dbReference>
<evidence type="ECO:0000256" key="1">
    <source>
        <dbReference type="ARBA" id="ARBA00004340"/>
    </source>
</evidence>
<dbReference type="EMBL" id="JAIFTL010000072">
    <property type="protein sequence ID" value="KAG9324267.1"/>
    <property type="molecule type" value="Genomic_DNA"/>
</dbReference>
<name>A0A9P8A8I7_MORAP</name>
<evidence type="ECO:0000259" key="4">
    <source>
        <dbReference type="Pfam" id="PF04183"/>
    </source>
</evidence>
<evidence type="ECO:0000256" key="3">
    <source>
        <dbReference type="ARBA" id="ARBA00022525"/>
    </source>
</evidence>
<evidence type="ECO:0000256" key="2">
    <source>
        <dbReference type="ARBA" id="ARBA00004613"/>
    </source>
</evidence>
<dbReference type="AlphaFoldDB" id="A0A9P8A8I7"/>
<organism evidence="7 8">
    <name type="scientific">Mortierella alpina</name>
    <name type="common">Oleaginous fungus</name>
    <name type="synonym">Mortierella renispora</name>
    <dbReference type="NCBI Taxonomy" id="64518"/>
    <lineage>
        <taxon>Eukaryota</taxon>
        <taxon>Fungi</taxon>
        <taxon>Fungi incertae sedis</taxon>
        <taxon>Mucoromycota</taxon>
        <taxon>Mortierellomycotina</taxon>
        <taxon>Mortierellomycetes</taxon>
        <taxon>Mortierellales</taxon>
        <taxon>Mortierellaceae</taxon>
        <taxon>Mortierella</taxon>
    </lineage>
</organism>
<evidence type="ECO:0000259" key="6">
    <source>
        <dbReference type="Pfam" id="PF20147"/>
    </source>
</evidence>
<dbReference type="GO" id="GO:0005576">
    <property type="term" value="C:extracellular region"/>
    <property type="evidence" value="ECO:0007669"/>
    <property type="project" value="UniProtKB-SubCell"/>
</dbReference>
<dbReference type="GO" id="GO:0019290">
    <property type="term" value="P:siderophore biosynthetic process"/>
    <property type="evidence" value="ECO:0007669"/>
    <property type="project" value="InterPro"/>
</dbReference>
<dbReference type="InterPro" id="IPR037455">
    <property type="entry name" value="LucA/IucC-like"/>
</dbReference>
<dbReference type="InterPro" id="IPR045379">
    <property type="entry name" value="Crinkler_N"/>
</dbReference>
<accession>A0A9P8A8I7</accession>
<dbReference type="PANTHER" id="PTHR34384">
    <property type="entry name" value="L-2,3-DIAMINOPROPANOATE--CITRATE LIGASE"/>
    <property type="match status" value="1"/>
</dbReference>
<gene>
    <name evidence="7" type="ORF">KVV02_008235</name>
</gene>
<evidence type="ECO:0000313" key="8">
    <source>
        <dbReference type="Proteomes" id="UP000717515"/>
    </source>
</evidence>
<evidence type="ECO:0000259" key="5">
    <source>
        <dbReference type="Pfam" id="PF06276"/>
    </source>
</evidence>